<accession>X1TDS9</accession>
<reference evidence="1" key="1">
    <citation type="journal article" date="2014" name="Front. Microbiol.">
        <title>High frequency of phylogenetically diverse reductive dehalogenase-homologous genes in deep subseafloor sedimentary metagenomes.</title>
        <authorList>
            <person name="Kawai M."/>
            <person name="Futagami T."/>
            <person name="Toyoda A."/>
            <person name="Takaki Y."/>
            <person name="Nishi S."/>
            <person name="Hori S."/>
            <person name="Arai W."/>
            <person name="Tsubouchi T."/>
            <person name="Morono Y."/>
            <person name="Uchiyama I."/>
            <person name="Ito T."/>
            <person name="Fujiyama A."/>
            <person name="Inagaki F."/>
            <person name="Takami H."/>
        </authorList>
    </citation>
    <scope>NUCLEOTIDE SEQUENCE</scope>
    <source>
        <strain evidence="1">Expedition CK06-06</strain>
    </source>
</reference>
<dbReference type="EMBL" id="BARW01011281">
    <property type="protein sequence ID" value="GAI85760.1"/>
    <property type="molecule type" value="Genomic_DNA"/>
</dbReference>
<evidence type="ECO:0000313" key="1">
    <source>
        <dbReference type="EMBL" id="GAI85760.1"/>
    </source>
</evidence>
<proteinExistence type="predicted"/>
<protein>
    <submittedName>
        <fullName evidence="1">Uncharacterized protein</fullName>
    </submittedName>
</protein>
<gene>
    <name evidence="1" type="ORF">S12H4_21821</name>
</gene>
<sequence length="60" mass="6689">MNHGTKEFGSGMAREIKVGYAKITFEKTHIPVNATVIGYTSETKRGITSEYVIFYEEAEG</sequence>
<comment type="caution">
    <text evidence="1">The sequence shown here is derived from an EMBL/GenBank/DDBJ whole genome shotgun (WGS) entry which is preliminary data.</text>
</comment>
<dbReference type="AlphaFoldDB" id="X1TDS9"/>
<name>X1TDS9_9ZZZZ</name>
<organism evidence="1">
    <name type="scientific">marine sediment metagenome</name>
    <dbReference type="NCBI Taxonomy" id="412755"/>
    <lineage>
        <taxon>unclassified sequences</taxon>
        <taxon>metagenomes</taxon>
        <taxon>ecological metagenomes</taxon>
    </lineage>
</organism>